<evidence type="ECO:0000313" key="2">
    <source>
        <dbReference type="Proteomes" id="UP001162992"/>
    </source>
</evidence>
<name>A0ACC2AQY4_DIPCM</name>
<keyword evidence="2" id="KW-1185">Reference proteome</keyword>
<protein>
    <submittedName>
        <fullName evidence="1">Uncharacterized protein</fullName>
    </submittedName>
</protein>
<comment type="caution">
    <text evidence="1">The sequence shown here is derived from an EMBL/GenBank/DDBJ whole genome shotgun (WGS) entry which is preliminary data.</text>
</comment>
<gene>
    <name evidence="1" type="ORF">O6H91_20G061500</name>
</gene>
<reference evidence="2" key="1">
    <citation type="journal article" date="2024" name="Proc. Natl. Acad. Sci. U.S.A.">
        <title>Extraordinary preservation of gene collinearity over three hundred million years revealed in homosporous lycophytes.</title>
        <authorList>
            <person name="Li C."/>
            <person name="Wickell D."/>
            <person name="Kuo L.Y."/>
            <person name="Chen X."/>
            <person name="Nie B."/>
            <person name="Liao X."/>
            <person name="Peng D."/>
            <person name="Ji J."/>
            <person name="Jenkins J."/>
            <person name="Williams M."/>
            <person name="Shu S."/>
            <person name="Plott C."/>
            <person name="Barry K."/>
            <person name="Rajasekar S."/>
            <person name="Grimwood J."/>
            <person name="Han X."/>
            <person name="Sun S."/>
            <person name="Hou Z."/>
            <person name="He W."/>
            <person name="Dai G."/>
            <person name="Sun C."/>
            <person name="Schmutz J."/>
            <person name="Leebens-Mack J.H."/>
            <person name="Li F.W."/>
            <person name="Wang L."/>
        </authorList>
    </citation>
    <scope>NUCLEOTIDE SEQUENCE [LARGE SCALE GENOMIC DNA]</scope>
    <source>
        <strain evidence="2">cv. PW_Plant_1</strain>
    </source>
</reference>
<evidence type="ECO:0000313" key="1">
    <source>
        <dbReference type="EMBL" id="KAJ7519963.1"/>
    </source>
</evidence>
<organism evidence="1 2">
    <name type="scientific">Diphasiastrum complanatum</name>
    <name type="common">Issler's clubmoss</name>
    <name type="synonym">Lycopodium complanatum</name>
    <dbReference type="NCBI Taxonomy" id="34168"/>
    <lineage>
        <taxon>Eukaryota</taxon>
        <taxon>Viridiplantae</taxon>
        <taxon>Streptophyta</taxon>
        <taxon>Embryophyta</taxon>
        <taxon>Tracheophyta</taxon>
        <taxon>Lycopodiopsida</taxon>
        <taxon>Lycopodiales</taxon>
        <taxon>Lycopodiaceae</taxon>
        <taxon>Lycopodioideae</taxon>
        <taxon>Diphasiastrum</taxon>
    </lineage>
</organism>
<accession>A0ACC2AQY4</accession>
<dbReference type="EMBL" id="CM055111">
    <property type="protein sequence ID" value="KAJ7519963.1"/>
    <property type="molecule type" value="Genomic_DNA"/>
</dbReference>
<proteinExistence type="predicted"/>
<sequence>MRLRIGGEGMADVCKCLAGRSTWGLPSLQVENRSGSVVLIRRDPLKVFRSNNLCSLRKVSESASNRLRVVAQLVEFKAKRCVSIPYKDGGFPAEDYLQEVERVVKITFPDSARIQYLGNSSWRSRLRPITFFSVSATPVCDLKVFHEEKTQSLKLRSDKLVLDLLGLPTDNLDLQFSLEGDLKVSRKSTISRQKNFNGSVSLGLKCDLPLPFSLMPETVVMPVGDGVLDRILGAMEGALLQGIIKDYNYWCRIQRSLKQPTSGILRSAPT</sequence>
<dbReference type="Proteomes" id="UP001162992">
    <property type="component" value="Chromosome 20"/>
</dbReference>